<comment type="caution">
    <text evidence="1">The sequence shown here is derived from an EMBL/GenBank/DDBJ whole genome shotgun (WGS) entry which is preliminary data.</text>
</comment>
<feature type="non-terminal residue" evidence="1">
    <location>
        <position position="89"/>
    </location>
</feature>
<protein>
    <submittedName>
        <fullName evidence="1">7582_t:CDS:1</fullName>
    </submittedName>
</protein>
<proteinExistence type="predicted"/>
<keyword evidence="2" id="KW-1185">Reference proteome</keyword>
<sequence length="89" mass="10068">TSCSFAGDIPFKAPTSIGNYEYPKGINIPENFTIPAGNVFKFVVYTGGYIWYKCNNNNWVADDYRNLYFNHKEDLANYPTSAVAAVRLE</sequence>
<reference evidence="1" key="1">
    <citation type="submission" date="2021-06" db="EMBL/GenBank/DDBJ databases">
        <authorList>
            <person name="Kallberg Y."/>
            <person name="Tangrot J."/>
            <person name="Rosling A."/>
        </authorList>
    </citation>
    <scope>NUCLEOTIDE SEQUENCE</scope>
    <source>
        <strain evidence="1">AU212A</strain>
    </source>
</reference>
<name>A0ACA9PLW0_9GLOM</name>
<accession>A0ACA9PLW0</accession>
<feature type="non-terminal residue" evidence="1">
    <location>
        <position position="1"/>
    </location>
</feature>
<dbReference type="Proteomes" id="UP000789860">
    <property type="component" value="Unassembled WGS sequence"/>
</dbReference>
<evidence type="ECO:0000313" key="1">
    <source>
        <dbReference type="EMBL" id="CAG8714680.1"/>
    </source>
</evidence>
<dbReference type="EMBL" id="CAJVPM010044714">
    <property type="protein sequence ID" value="CAG8714680.1"/>
    <property type="molecule type" value="Genomic_DNA"/>
</dbReference>
<organism evidence="1 2">
    <name type="scientific">Scutellospora calospora</name>
    <dbReference type="NCBI Taxonomy" id="85575"/>
    <lineage>
        <taxon>Eukaryota</taxon>
        <taxon>Fungi</taxon>
        <taxon>Fungi incertae sedis</taxon>
        <taxon>Mucoromycota</taxon>
        <taxon>Glomeromycotina</taxon>
        <taxon>Glomeromycetes</taxon>
        <taxon>Diversisporales</taxon>
        <taxon>Gigasporaceae</taxon>
        <taxon>Scutellospora</taxon>
    </lineage>
</organism>
<evidence type="ECO:0000313" key="2">
    <source>
        <dbReference type="Proteomes" id="UP000789860"/>
    </source>
</evidence>
<gene>
    <name evidence="1" type="ORF">SCALOS_LOCUS11011</name>
</gene>